<protein>
    <recommendedName>
        <fullName evidence="6">Choline transporter-like protein</fullName>
    </recommendedName>
</protein>
<organism evidence="8 9">
    <name type="scientific">Rotaria magnacalcarata</name>
    <dbReference type="NCBI Taxonomy" id="392030"/>
    <lineage>
        <taxon>Eukaryota</taxon>
        <taxon>Metazoa</taxon>
        <taxon>Spiralia</taxon>
        <taxon>Gnathifera</taxon>
        <taxon>Rotifera</taxon>
        <taxon>Eurotatoria</taxon>
        <taxon>Bdelloidea</taxon>
        <taxon>Philodinida</taxon>
        <taxon>Philodinidae</taxon>
        <taxon>Rotaria</taxon>
    </lineage>
</organism>
<dbReference type="EMBL" id="CAJNOW010014817">
    <property type="protein sequence ID" value="CAF1635415.1"/>
    <property type="molecule type" value="Genomic_DNA"/>
</dbReference>
<feature type="transmembrane region" description="Helical" evidence="6">
    <location>
        <begin position="363"/>
        <end position="380"/>
    </location>
</feature>
<comment type="similarity">
    <text evidence="2 6">Belongs to the CTL (choline transporter-like) family.</text>
</comment>
<accession>A0A816DJ39</accession>
<comment type="subcellular location">
    <subcellularLocation>
        <location evidence="6">Cell membrane</location>
        <topology evidence="6">Multi-pass membrane protein</topology>
    </subcellularLocation>
    <subcellularLocation>
        <location evidence="1">Membrane</location>
        <topology evidence="1">Multi-pass membrane protein</topology>
    </subcellularLocation>
</comment>
<keyword evidence="4 6" id="KW-1133">Transmembrane helix</keyword>
<evidence type="ECO:0000256" key="1">
    <source>
        <dbReference type="ARBA" id="ARBA00004141"/>
    </source>
</evidence>
<evidence type="ECO:0000256" key="6">
    <source>
        <dbReference type="RuleBase" id="RU368066"/>
    </source>
</evidence>
<feature type="transmembrane region" description="Helical" evidence="6">
    <location>
        <begin position="108"/>
        <end position="131"/>
    </location>
</feature>
<feature type="transmembrane region" description="Helical" evidence="6">
    <location>
        <begin position="143"/>
        <end position="160"/>
    </location>
</feature>
<feature type="transmembrane region" description="Helical" evidence="6">
    <location>
        <begin position="426"/>
        <end position="449"/>
    </location>
</feature>
<reference evidence="8" key="1">
    <citation type="submission" date="2021-02" db="EMBL/GenBank/DDBJ databases">
        <authorList>
            <person name="Nowell W R."/>
        </authorList>
    </citation>
    <scope>NUCLEOTIDE SEQUENCE</scope>
</reference>
<evidence type="ECO:0000256" key="7">
    <source>
        <dbReference type="SAM" id="MobiDB-lite"/>
    </source>
</evidence>
<dbReference type="GO" id="GO:0005886">
    <property type="term" value="C:plasma membrane"/>
    <property type="evidence" value="ECO:0007669"/>
    <property type="project" value="UniProtKB-SubCell"/>
</dbReference>
<dbReference type="PANTHER" id="PTHR12385:SF4">
    <property type="entry name" value="PROTEIN PNS1"/>
    <property type="match status" value="1"/>
</dbReference>
<dbReference type="InterPro" id="IPR007603">
    <property type="entry name" value="Choline_transptr-like"/>
</dbReference>
<feature type="transmembrane region" description="Helical" evidence="6">
    <location>
        <begin position="166"/>
        <end position="183"/>
    </location>
</feature>
<dbReference type="AlphaFoldDB" id="A0A816DJ39"/>
<comment type="function">
    <text evidence="6">Choline transporter.</text>
</comment>
<feature type="transmembrane region" description="Helical" evidence="6">
    <location>
        <begin position="204"/>
        <end position="227"/>
    </location>
</feature>
<dbReference type="Pfam" id="PF04515">
    <property type="entry name" value="Choline_transpo"/>
    <property type="match status" value="1"/>
</dbReference>
<feature type="transmembrane region" description="Helical" evidence="6">
    <location>
        <begin position="331"/>
        <end position="351"/>
    </location>
</feature>
<feature type="region of interest" description="Disordered" evidence="7">
    <location>
        <begin position="1"/>
        <end position="43"/>
    </location>
</feature>
<dbReference type="OrthoDB" id="44736at2759"/>
<proteinExistence type="inferred from homology"/>
<feature type="transmembrane region" description="Helical" evidence="6">
    <location>
        <begin position="461"/>
        <end position="486"/>
    </location>
</feature>
<evidence type="ECO:0000256" key="3">
    <source>
        <dbReference type="ARBA" id="ARBA00022692"/>
    </source>
</evidence>
<evidence type="ECO:0000313" key="9">
    <source>
        <dbReference type="Proteomes" id="UP000663834"/>
    </source>
</evidence>
<evidence type="ECO:0000313" key="8">
    <source>
        <dbReference type="EMBL" id="CAF1635415.1"/>
    </source>
</evidence>
<evidence type="ECO:0000256" key="5">
    <source>
        <dbReference type="ARBA" id="ARBA00023136"/>
    </source>
</evidence>
<evidence type="ECO:0000256" key="4">
    <source>
        <dbReference type="ARBA" id="ARBA00022989"/>
    </source>
</evidence>
<name>A0A816DJ39_9BILA</name>
<keyword evidence="5 6" id="KW-0472">Membrane</keyword>
<dbReference type="Proteomes" id="UP000663834">
    <property type="component" value="Unassembled WGS sequence"/>
</dbReference>
<evidence type="ECO:0000256" key="2">
    <source>
        <dbReference type="ARBA" id="ARBA00007168"/>
    </source>
</evidence>
<sequence length="550" mass="59574">MTERDSLLGGAPPPYPSVDPSHNPEHSSASSPPPVKDNTLPPAQQCPQMEFNTAWAGWKDRGFAIAFWIHFILVTILGFVLGVPAVRADARERFDDPTRTALDYNANLFIRVFVGAAAISGAVAFVAFFVLQRCAGRIIKCSLYMGVAIQILLCITLFIVAWPMGIITLIFVLISLWYIYYVRNRIAFAEAHLQVGCAALRSHPSVLFVALAMLILQFLWIILWSLMALGLEYLANGNGNGNDQKSTGVGGGIFAIVLLTSLFWGALKSTGVGGGIFAIVLLTSLFWGALVFRNVTHFVTACVVGQWWFTADAHRRYAVETSVQRAFTTNFGTISFGSLIIAFIKALRVFAQIHEGNARRDGNIVLLLISCCAVCILRVFEGLLRYLNEWALVFSALTGQSFRSASRSFIDLFRQRGWTMIINDDLAGNALTIVTVAIGCVSAAVGGVSTYVTMPHSPSRAAIAGMAALFCFTIGIAMGTIMASILSSGVRTAFVCFAMNPTALGATHPEHLQNLLLAWYQFHPEAFAASGFATQYPKPAGAPSNVYAAV</sequence>
<keyword evidence="3 6" id="KW-0812">Transmembrane</keyword>
<feature type="transmembrane region" description="Helical" evidence="6">
    <location>
        <begin position="247"/>
        <end position="267"/>
    </location>
</feature>
<feature type="transmembrane region" description="Helical" evidence="6">
    <location>
        <begin position="65"/>
        <end position="88"/>
    </location>
</feature>
<dbReference type="PANTHER" id="PTHR12385">
    <property type="entry name" value="CHOLINE TRANSPORTER-LIKE (SLC FAMILY 44)"/>
    <property type="match status" value="1"/>
</dbReference>
<dbReference type="GO" id="GO:0022857">
    <property type="term" value="F:transmembrane transporter activity"/>
    <property type="evidence" value="ECO:0007669"/>
    <property type="project" value="UniProtKB-UniRule"/>
</dbReference>
<gene>
    <name evidence="8" type="ORF">KQP761_LOCUS26973</name>
</gene>
<feature type="transmembrane region" description="Helical" evidence="6">
    <location>
        <begin position="274"/>
        <end position="292"/>
    </location>
</feature>
<comment type="caution">
    <text evidence="8">The sequence shown here is derived from an EMBL/GenBank/DDBJ whole genome shotgun (WGS) entry which is preliminary data.</text>
</comment>